<dbReference type="EMBL" id="BNDV01000008">
    <property type="protein sequence ID" value="GHI14451.1"/>
    <property type="molecule type" value="Genomic_DNA"/>
</dbReference>
<gene>
    <name evidence="2" type="ORF">Scinn_39140</name>
</gene>
<proteinExistence type="predicted"/>
<feature type="compositionally biased region" description="Basic and acidic residues" evidence="1">
    <location>
        <begin position="1"/>
        <end position="20"/>
    </location>
</feature>
<comment type="caution">
    <text evidence="2">The sequence shown here is derived from an EMBL/GenBank/DDBJ whole genome shotgun (WGS) entry which is preliminary data.</text>
</comment>
<keyword evidence="3" id="KW-1185">Reference proteome</keyword>
<feature type="compositionally biased region" description="Low complexity" evidence="1">
    <location>
        <begin position="103"/>
        <end position="115"/>
    </location>
</feature>
<organism evidence="2 3">
    <name type="scientific">Streptomyces virginiae</name>
    <name type="common">Streptomyces cinnamonensis</name>
    <dbReference type="NCBI Taxonomy" id="1961"/>
    <lineage>
        <taxon>Bacteria</taxon>
        <taxon>Bacillati</taxon>
        <taxon>Actinomycetota</taxon>
        <taxon>Actinomycetes</taxon>
        <taxon>Kitasatosporales</taxon>
        <taxon>Streptomycetaceae</taxon>
        <taxon>Streptomyces</taxon>
    </lineage>
</organism>
<feature type="region of interest" description="Disordered" evidence="1">
    <location>
        <begin position="1"/>
        <end position="45"/>
    </location>
</feature>
<evidence type="ECO:0000313" key="2">
    <source>
        <dbReference type="EMBL" id="GHI14451.1"/>
    </source>
</evidence>
<reference evidence="3" key="1">
    <citation type="submission" date="2020-09" db="EMBL/GenBank/DDBJ databases">
        <title>Whole genome shotgun sequence of Streptomyces cinnamonensis NBRC 15873.</title>
        <authorList>
            <person name="Komaki H."/>
            <person name="Tamura T."/>
        </authorList>
    </citation>
    <scope>NUCLEOTIDE SEQUENCE [LARGE SCALE GENOMIC DNA]</scope>
    <source>
        <strain evidence="3">NBRC 15873</strain>
    </source>
</reference>
<protein>
    <submittedName>
        <fullName evidence="2">Uncharacterized protein</fullName>
    </submittedName>
</protein>
<accession>A0ABQ3NNV8</accession>
<dbReference type="Proteomes" id="UP000660554">
    <property type="component" value="Unassembled WGS sequence"/>
</dbReference>
<name>A0ABQ3NNV8_STRVG</name>
<feature type="compositionally biased region" description="Low complexity" evidence="1">
    <location>
        <begin position="23"/>
        <end position="38"/>
    </location>
</feature>
<feature type="region of interest" description="Disordered" evidence="1">
    <location>
        <begin position="95"/>
        <end position="115"/>
    </location>
</feature>
<evidence type="ECO:0000313" key="3">
    <source>
        <dbReference type="Proteomes" id="UP000660554"/>
    </source>
</evidence>
<evidence type="ECO:0000256" key="1">
    <source>
        <dbReference type="SAM" id="MobiDB-lite"/>
    </source>
</evidence>
<sequence length="124" mass="13086">MVGERTRSGADFMSGRDRHPGGQVVAQQSQIASEAAELAGEEPLERELRLPVRAGGVDEPRGLEQVLERLAFGVCGEPAGLPVVKAVLRPRREVEVPADQQGRPPSAAASVASSPSWVVRAALV</sequence>